<dbReference type="InterPro" id="IPR058600">
    <property type="entry name" value="YhjD-like"/>
</dbReference>
<dbReference type="KEGG" id="palb:EJC50_29405"/>
<dbReference type="OrthoDB" id="2910298at2"/>
<dbReference type="AlphaFoldDB" id="A0A3S9ACA2"/>
<evidence type="ECO:0000313" key="1">
    <source>
        <dbReference type="EMBL" id="AZN43348.1"/>
    </source>
</evidence>
<dbReference type="EMBL" id="CP034437">
    <property type="protein sequence ID" value="AZN43348.1"/>
    <property type="molecule type" value="Genomic_DNA"/>
</dbReference>
<name>A0A3S9ACA2_9BACL</name>
<dbReference type="Pfam" id="PF26325">
    <property type="entry name" value="YhjD"/>
    <property type="match status" value="1"/>
</dbReference>
<evidence type="ECO:0000313" key="2">
    <source>
        <dbReference type="Proteomes" id="UP000272528"/>
    </source>
</evidence>
<dbReference type="RefSeq" id="WP_126019797.1">
    <property type="nucleotide sequence ID" value="NZ_CP034437.1"/>
</dbReference>
<dbReference type="Proteomes" id="UP000272528">
    <property type="component" value="Chromosome"/>
</dbReference>
<reference evidence="2" key="1">
    <citation type="submission" date="2018-12" db="EMBL/GenBank/DDBJ databases">
        <title>Genome sequence of Peanibacillus sp.</title>
        <authorList>
            <person name="Subramani G."/>
            <person name="Srinivasan S."/>
            <person name="Kim M.K."/>
        </authorList>
    </citation>
    <scope>NUCLEOTIDE SEQUENCE [LARGE SCALE GENOMIC DNA]</scope>
    <source>
        <strain evidence="2">18JY67-1</strain>
    </source>
</reference>
<keyword evidence="2" id="KW-1185">Reference proteome</keyword>
<proteinExistence type="predicted"/>
<gene>
    <name evidence="1" type="ORF">EJC50_29405</name>
</gene>
<sequence>MISTPEELVMIKDCCLLPMMLDVVEKQKQGMQESDEMMKSLYLIALEKLQNTIHADLADIRKQLRAMDIKMWKVDSAEVREKSAFKYEYVNKGYRGVFEMLRSLVRAEISKKFGQYIAIVFNNIM</sequence>
<accession>A0A3S9ACA2</accession>
<organism evidence="1 2">
    <name type="scientific">Paenibacillus albus</name>
    <dbReference type="NCBI Taxonomy" id="2495582"/>
    <lineage>
        <taxon>Bacteria</taxon>
        <taxon>Bacillati</taxon>
        <taxon>Bacillota</taxon>
        <taxon>Bacilli</taxon>
        <taxon>Bacillales</taxon>
        <taxon>Paenibacillaceae</taxon>
        <taxon>Paenibacillus</taxon>
    </lineage>
</organism>
<protein>
    <submittedName>
        <fullName evidence="1">Uncharacterized protein</fullName>
    </submittedName>
</protein>